<dbReference type="SUPFAM" id="SSF51735">
    <property type="entry name" value="NAD(P)-binding Rossmann-fold domains"/>
    <property type="match status" value="1"/>
</dbReference>
<dbReference type="Pfam" id="PF14748">
    <property type="entry name" value="P5CR_dimer"/>
    <property type="match status" value="1"/>
</dbReference>
<dbReference type="PANTHER" id="PTHR11645:SF0">
    <property type="entry name" value="PYRROLINE-5-CARBOXYLATE REDUCTASE 3"/>
    <property type="match status" value="1"/>
</dbReference>
<keyword evidence="9" id="KW-1185">Reference proteome</keyword>
<dbReference type="InterPro" id="IPR008927">
    <property type="entry name" value="6-PGluconate_DH-like_C_sf"/>
</dbReference>
<dbReference type="NCBIfam" id="TIGR00112">
    <property type="entry name" value="proC"/>
    <property type="match status" value="1"/>
</dbReference>
<dbReference type="InterPro" id="IPR029036">
    <property type="entry name" value="P5CR_dimer"/>
</dbReference>
<name>A0ABT3H6T9_9HYPH</name>
<evidence type="ECO:0000259" key="7">
    <source>
        <dbReference type="Pfam" id="PF14748"/>
    </source>
</evidence>
<dbReference type="GO" id="GO:0004735">
    <property type="term" value="F:pyrroline-5-carboxylate reductase activity"/>
    <property type="evidence" value="ECO:0007669"/>
    <property type="project" value="UniProtKB-EC"/>
</dbReference>
<evidence type="ECO:0000256" key="3">
    <source>
        <dbReference type="ARBA" id="ARBA00023002"/>
    </source>
</evidence>
<comment type="function">
    <text evidence="4">Catalyzes the reduction of 1-pyrroline-5-carboxylate (PCA) to L-proline.</text>
</comment>
<feature type="domain" description="Pyrroline-5-carboxylate reductase dimerisation" evidence="7">
    <location>
        <begin position="162"/>
        <end position="267"/>
    </location>
</feature>
<evidence type="ECO:0000313" key="9">
    <source>
        <dbReference type="Proteomes" id="UP001209755"/>
    </source>
</evidence>
<keyword evidence="3 4" id="KW-0560">Oxidoreductase</keyword>
<dbReference type="InterPro" id="IPR036291">
    <property type="entry name" value="NAD(P)-bd_dom_sf"/>
</dbReference>
<keyword evidence="2 4" id="KW-0521">NADP</keyword>
<keyword evidence="4" id="KW-0641">Proline biosynthesis</keyword>
<sequence>MAKKVLLVGCGNMGFAMLQGWLALQPSPEITVVEPAAPLRQRISDLAVSALASADDLAADYWPDIVVLAVKPQMFAGVLPDYARFAGPSTLFVSIAAGVTTATIAGLTRADAAIVRCMPNTPAAIGHGVMALYANGQVSAEQAEAAATLLAACGTVVAIEDEALMDAVTAVSGSGPAYVFHFIEALSEAARKVGLPDDLADLMALKTVEGAARLAATSDDAPGTLREKVTSPGGTTAAALGVLMGEGALSTLLGDAVEAARDRSVELGKSE</sequence>
<accession>A0ABT3H6T9</accession>
<dbReference type="Proteomes" id="UP001209755">
    <property type="component" value="Unassembled WGS sequence"/>
</dbReference>
<evidence type="ECO:0000256" key="2">
    <source>
        <dbReference type="ARBA" id="ARBA00022857"/>
    </source>
</evidence>
<comment type="caution">
    <text evidence="8">The sequence shown here is derived from an EMBL/GenBank/DDBJ whole genome shotgun (WGS) entry which is preliminary data.</text>
</comment>
<feature type="domain" description="Pyrroline-5-carboxylate reductase catalytic N-terminal" evidence="6">
    <location>
        <begin position="5"/>
        <end position="98"/>
    </location>
</feature>
<dbReference type="RefSeq" id="WP_264599767.1">
    <property type="nucleotide sequence ID" value="NZ_JAOQNS010000001.1"/>
</dbReference>
<dbReference type="Gene3D" id="1.10.3730.10">
    <property type="entry name" value="ProC C-terminal domain-like"/>
    <property type="match status" value="1"/>
</dbReference>
<dbReference type="HAMAP" id="MF_01925">
    <property type="entry name" value="P5C_reductase"/>
    <property type="match status" value="1"/>
</dbReference>
<comment type="pathway">
    <text evidence="4">Amino-acid biosynthesis; L-proline biosynthesis; L-proline from L-glutamate 5-semialdehyde: step 1/1.</text>
</comment>
<comment type="subcellular location">
    <subcellularLocation>
        <location evidence="4">Cytoplasm</location>
    </subcellularLocation>
</comment>
<dbReference type="EC" id="1.5.1.2" evidence="4 5"/>
<proteinExistence type="inferred from homology"/>
<reference evidence="9" key="1">
    <citation type="submission" date="2023-07" db="EMBL/GenBank/DDBJ databases">
        <title>Genome sequencing of Purple Non-Sulfur Bacteria from various extreme environments.</title>
        <authorList>
            <person name="Mayer M."/>
        </authorList>
    </citation>
    <scope>NUCLEOTIDE SEQUENCE [LARGE SCALE GENOMIC DNA]</scope>
    <source>
        <strain evidence="9">DSM 17935</strain>
    </source>
</reference>
<dbReference type="InterPro" id="IPR000304">
    <property type="entry name" value="Pyrroline-COOH_reductase"/>
</dbReference>
<dbReference type="InterPro" id="IPR028939">
    <property type="entry name" value="P5C_Rdtase_cat_N"/>
</dbReference>
<comment type="similarity">
    <text evidence="1 4">Belongs to the pyrroline-5-carboxylate reductase family.</text>
</comment>
<dbReference type="PANTHER" id="PTHR11645">
    <property type="entry name" value="PYRROLINE-5-CARBOXYLATE REDUCTASE"/>
    <property type="match status" value="1"/>
</dbReference>
<protein>
    <recommendedName>
        <fullName evidence="4 5">Pyrroline-5-carboxylate reductase</fullName>
        <shortName evidence="4">P5C reductase</shortName>
        <shortName evidence="4">P5CR</shortName>
        <ecNumber evidence="4 5">1.5.1.2</ecNumber>
    </recommendedName>
    <alternativeName>
        <fullName evidence="4">PCA reductase</fullName>
    </alternativeName>
</protein>
<organism evidence="8 9">
    <name type="scientific">Rhodobium gokarnense</name>
    <dbReference type="NCBI Taxonomy" id="364296"/>
    <lineage>
        <taxon>Bacteria</taxon>
        <taxon>Pseudomonadati</taxon>
        <taxon>Pseudomonadota</taxon>
        <taxon>Alphaproteobacteria</taxon>
        <taxon>Hyphomicrobiales</taxon>
        <taxon>Rhodobiaceae</taxon>
        <taxon>Rhodobium</taxon>
    </lineage>
</organism>
<gene>
    <name evidence="4" type="primary">proC</name>
    <name evidence="8" type="ORF">M2319_000415</name>
</gene>
<comment type="catalytic activity">
    <reaction evidence="4">
        <text>L-proline + NADP(+) = (S)-1-pyrroline-5-carboxylate + NADPH + 2 H(+)</text>
        <dbReference type="Rhea" id="RHEA:14109"/>
        <dbReference type="ChEBI" id="CHEBI:15378"/>
        <dbReference type="ChEBI" id="CHEBI:17388"/>
        <dbReference type="ChEBI" id="CHEBI:57783"/>
        <dbReference type="ChEBI" id="CHEBI:58349"/>
        <dbReference type="ChEBI" id="CHEBI:60039"/>
        <dbReference type="EC" id="1.5.1.2"/>
    </reaction>
</comment>
<evidence type="ECO:0000256" key="1">
    <source>
        <dbReference type="ARBA" id="ARBA00005525"/>
    </source>
</evidence>
<dbReference type="Gene3D" id="3.40.50.720">
    <property type="entry name" value="NAD(P)-binding Rossmann-like Domain"/>
    <property type="match status" value="1"/>
</dbReference>
<comment type="catalytic activity">
    <reaction evidence="4">
        <text>L-proline + NAD(+) = (S)-1-pyrroline-5-carboxylate + NADH + 2 H(+)</text>
        <dbReference type="Rhea" id="RHEA:14105"/>
        <dbReference type="ChEBI" id="CHEBI:15378"/>
        <dbReference type="ChEBI" id="CHEBI:17388"/>
        <dbReference type="ChEBI" id="CHEBI:57540"/>
        <dbReference type="ChEBI" id="CHEBI:57945"/>
        <dbReference type="ChEBI" id="CHEBI:60039"/>
        <dbReference type="EC" id="1.5.1.2"/>
    </reaction>
</comment>
<dbReference type="SUPFAM" id="SSF48179">
    <property type="entry name" value="6-phosphogluconate dehydrogenase C-terminal domain-like"/>
    <property type="match status" value="1"/>
</dbReference>
<evidence type="ECO:0000259" key="6">
    <source>
        <dbReference type="Pfam" id="PF03807"/>
    </source>
</evidence>
<dbReference type="EMBL" id="JAOQNS010000001">
    <property type="protein sequence ID" value="MCW2306099.1"/>
    <property type="molecule type" value="Genomic_DNA"/>
</dbReference>
<dbReference type="PIRSF" id="PIRSF000193">
    <property type="entry name" value="Pyrrol-5-carb_rd"/>
    <property type="match status" value="1"/>
</dbReference>
<keyword evidence="4" id="KW-0028">Amino-acid biosynthesis</keyword>
<evidence type="ECO:0000256" key="5">
    <source>
        <dbReference type="NCBIfam" id="TIGR00112"/>
    </source>
</evidence>
<dbReference type="Pfam" id="PF03807">
    <property type="entry name" value="F420_oxidored"/>
    <property type="match status" value="1"/>
</dbReference>
<evidence type="ECO:0000313" key="8">
    <source>
        <dbReference type="EMBL" id="MCW2306099.1"/>
    </source>
</evidence>
<evidence type="ECO:0000256" key="4">
    <source>
        <dbReference type="HAMAP-Rule" id="MF_01925"/>
    </source>
</evidence>
<keyword evidence="4" id="KW-0963">Cytoplasm</keyword>